<evidence type="ECO:0000313" key="2">
    <source>
        <dbReference type="Proteomes" id="UP001293718"/>
    </source>
</evidence>
<dbReference type="Gene3D" id="3.40.50.150">
    <property type="entry name" value="Vaccinia Virus protein VP39"/>
    <property type="match status" value="1"/>
</dbReference>
<dbReference type="RefSeq" id="WP_322468023.1">
    <property type="nucleotide sequence ID" value="NZ_JAXOJX010000075.1"/>
</dbReference>
<name>A0ABU5IP01_9BURK</name>
<dbReference type="GO" id="GO:0032259">
    <property type="term" value="P:methylation"/>
    <property type="evidence" value="ECO:0007669"/>
    <property type="project" value="UniProtKB-KW"/>
</dbReference>
<dbReference type="EMBL" id="JAXOJX010000075">
    <property type="protein sequence ID" value="MDZ5460617.1"/>
    <property type="molecule type" value="Genomic_DNA"/>
</dbReference>
<accession>A0ABU5IP01</accession>
<protein>
    <submittedName>
        <fullName evidence="1">Methyltransferase domain-containing protein</fullName>
    </submittedName>
</protein>
<dbReference type="Pfam" id="PF13489">
    <property type="entry name" value="Methyltransf_23"/>
    <property type="match status" value="1"/>
</dbReference>
<dbReference type="SUPFAM" id="SSF53335">
    <property type="entry name" value="S-adenosyl-L-methionine-dependent methyltransferases"/>
    <property type="match status" value="1"/>
</dbReference>
<organism evidence="1 2">
    <name type="scientific">Azohydromonas lata</name>
    <dbReference type="NCBI Taxonomy" id="45677"/>
    <lineage>
        <taxon>Bacteria</taxon>
        <taxon>Pseudomonadati</taxon>
        <taxon>Pseudomonadota</taxon>
        <taxon>Betaproteobacteria</taxon>
        <taxon>Burkholderiales</taxon>
        <taxon>Sphaerotilaceae</taxon>
        <taxon>Azohydromonas</taxon>
    </lineage>
</organism>
<dbReference type="GO" id="GO:0008168">
    <property type="term" value="F:methyltransferase activity"/>
    <property type="evidence" value="ECO:0007669"/>
    <property type="project" value="UniProtKB-KW"/>
</dbReference>
<reference evidence="1 2" key="1">
    <citation type="submission" date="2023-11" db="EMBL/GenBank/DDBJ databases">
        <title>Draft genome of Azohydromonas lata strain H1 (DSM1123), a polyhydroxyalkanoate producer.</title>
        <authorList>
            <person name="Traversa D."/>
            <person name="D'Addabbo P."/>
            <person name="Pazzani C."/>
            <person name="Manzari C."/>
            <person name="Chiara M."/>
            <person name="Scrascia M."/>
        </authorList>
    </citation>
    <scope>NUCLEOTIDE SEQUENCE [LARGE SCALE GENOMIC DNA]</scope>
    <source>
        <strain evidence="1 2">H1</strain>
    </source>
</reference>
<dbReference type="InterPro" id="IPR029063">
    <property type="entry name" value="SAM-dependent_MTases_sf"/>
</dbReference>
<comment type="caution">
    <text evidence="1">The sequence shown here is derived from an EMBL/GenBank/DDBJ whole genome shotgun (WGS) entry which is preliminary data.</text>
</comment>
<keyword evidence="1" id="KW-0808">Transferase</keyword>
<evidence type="ECO:0000313" key="1">
    <source>
        <dbReference type="EMBL" id="MDZ5460617.1"/>
    </source>
</evidence>
<dbReference type="Proteomes" id="UP001293718">
    <property type="component" value="Unassembled WGS sequence"/>
</dbReference>
<keyword evidence="2" id="KW-1185">Reference proteome</keyword>
<proteinExistence type="predicted"/>
<gene>
    <name evidence="1" type="ORF">SM757_28960</name>
</gene>
<sequence length="521" mass="58527">MQAVPLAIHLFQIAYSEASRAAIEPGYAVLDNLANPRPDWYEYWPIRQFLLEQPLDEAAFYGFFSPKFRSKTGLTAAQVRAFVTAAVHTAQADVVLFSPQPDMGAFFLNVFEQGETFDPGLIDACTQLLRGMGHDVPLRELVMDSRQIVFSNYFVARPAFWREWLKLNEGLFAVCEGPDSPLRQALCLPTSYPAQRKVFVQERMASLLLATQPQWRSVAHDPFGFAWSQSKLQQHPTEAYISDALKLAWRTQPFPEYLRAFSAVREQVCAAPTPLLLLERGAAFQAVVRDYEMVARIPSGHYNFGGNSVGFKSIVHHVFPERQAQALTLLDIGFGLGDLGRLVKSHPQSAHWHVDGVDGYFDACCNTALFEQRLYRNVWYGLAGSIPKEALQRYDMLCLFDVIEHLDAAAAKALLKSLLESLGPDSHLVLSTPLFFWPQDQHHPGDLEEHKIGVPAHALLGLMPTAYHISSQHLIGTFVLSRRSLEHLDNFVPVETPAFTMEAGLQHLHELGLQADDTLYR</sequence>
<keyword evidence="1" id="KW-0489">Methyltransferase</keyword>